<dbReference type="InterPro" id="IPR001155">
    <property type="entry name" value="OxRdtase_FMN_N"/>
</dbReference>
<accession>A0A067TAV0</accession>
<dbReference type="STRING" id="685588.A0A067TAV0"/>
<evidence type="ECO:0000313" key="3">
    <source>
        <dbReference type="Proteomes" id="UP000027222"/>
    </source>
</evidence>
<evidence type="ECO:0000313" key="2">
    <source>
        <dbReference type="EMBL" id="KDR80286.1"/>
    </source>
</evidence>
<dbReference type="InterPro" id="IPR045247">
    <property type="entry name" value="Oye-like"/>
</dbReference>
<gene>
    <name evidence="2" type="ORF">GALMADRAFT_136794</name>
</gene>
<dbReference type="GO" id="GO:0016491">
    <property type="term" value="F:oxidoreductase activity"/>
    <property type="evidence" value="ECO:0007669"/>
    <property type="project" value="InterPro"/>
</dbReference>
<reference evidence="3" key="1">
    <citation type="journal article" date="2014" name="Proc. Natl. Acad. Sci. U.S.A.">
        <title>Extensive sampling of basidiomycete genomes demonstrates inadequacy of the white-rot/brown-rot paradigm for wood decay fungi.</title>
        <authorList>
            <person name="Riley R."/>
            <person name="Salamov A.A."/>
            <person name="Brown D.W."/>
            <person name="Nagy L.G."/>
            <person name="Floudas D."/>
            <person name="Held B.W."/>
            <person name="Levasseur A."/>
            <person name="Lombard V."/>
            <person name="Morin E."/>
            <person name="Otillar R."/>
            <person name="Lindquist E.A."/>
            <person name="Sun H."/>
            <person name="LaButti K.M."/>
            <person name="Schmutz J."/>
            <person name="Jabbour D."/>
            <person name="Luo H."/>
            <person name="Baker S.E."/>
            <person name="Pisabarro A.G."/>
            <person name="Walton J.D."/>
            <person name="Blanchette R.A."/>
            <person name="Henrissat B."/>
            <person name="Martin F."/>
            <person name="Cullen D."/>
            <person name="Hibbett D.S."/>
            <person name="Grigoriev I.V."/>
        </authorList>
    </citation>
    <scope>NUCLEOTIDE SEQUENCE [LARGE SCALE GENOMIC DNA]</scope>
    <source>
        <strain evidence="3">CBS 339.88</strain>
    </source>
</reference>
<dbReference type="SUPFAM" id="SSF51395">
    <property type="entry name" value="FMN-linked oxidoreductases"/>
    <property type="match status" value="1"/>
</dbReference>
<dbReference type="AlphaFoldDB" id="A0A067TAV0"/>
<dbReference type="HOGENOM" id="CLU_2722423_0_0_1"/>
<dbReference type="PANTHER" id="PTHR22893">
    <property type="entry name" value="NADH OXIDOREDUCTASE-RELATED"/>
    <property type="match status" value="1"/>
</dbReference>
<organism evidence="2 3">
    <name type="scientific">Galerina marginata (strain CBS 339.88)</name>
    <dbReference type="NCBI Taxonomy" id="685588"/>
    <lineage>
        <taxon>Eukaryota</taxon>
        <taxon>Fungi</taxon>
        <taxon>Dikarya</taxon>
        <taxon>Basidiomycota</taxon>
        <taxon>Agaricomycotina</taxon>
        <taxon>Agaricomycetes</taxon>
        <taxon>Agaricomycetidae</taxon>
        <taxon>Agaricales</taxon>
        <taxon>Agaricineae</taxon>
        <taxon>Strophariaceae</taxon>
        <taxon>Galerina</taxon>
    </lineage>
</organism>
<sequence>MSALTRNRAVDTYPTDLMKNSDYYVQRVNGGAGLIVKSPNRTSSTEWPNAPGVWDDKHIEGWKNITDTVHAE</sequence>
<dbReference type="InterPro" id="IPR013785">
    <property type="entry name" value="Aldolase_TIM"/>
</dbReference>
<keyword evidence="3" id="KW-1185">Reference proteome</keyword>
<dbReference type="Pfam" id="PF00724">
    <property type="entry name" value="Oxidored_FMN"/>
    <property type="match status" value="1"/>
</dbReference>
<dbReference type="OrthoDB" id="3007405at2759"/>
<dbReference type="PANTHER" id="PTHR22893:SF91">
    <property type="entry name" value="NADPH DEHYDROGENASE 2-RELATED"/>
    <property type="match status" value="1"/>
</dbReference>
<dbReference type="GO" id="GO:0010181">
    <property type="term" value="F:FMN binding"/>
    <property type="evidence" value="ECO:0007669"/>
    <property type="project" value="InterPro"/>
</dbReference>
<dbReference type="Gene3D" id="3.20.20.70">
    <property type="entry name" value="Aldolase class I"/>
    <property type="match status" value="1"/>
</dbReference>
<name>A0A067TAV0_GALM3</name>
<dbReference type="Proteomes" id="UP000027222">
    <property type="component" value="Unassembled WGS sequence"/>
</dbReference>
<proteinExistence type="predicted"/>
<feature type="domain" description="NADH:flavin oxidoreductase/NADH oxidase N-terminal" evidence="1">
    <location>
        <begin position="1"/>
        <end position="72"/>
    </location>
</feature>
<dbReference type="EMBL" id="KL142372">
    <property type="protein sequence ID" value="KDR80286.1"/>
    <property type="molecule type" value="Genomic_DNA"/>
</dbReference>
<protein>
    <recommendedName>
        <fullName evidence="1">NADH:flavin oxidoreductase/NADH oxidase N-terminal domain-containing protein</fullName>
    </recommendedName>
</protein>
<evidence type="ECO:0000259" key="1">
    <source>
        <dbReference type="Pfam" id="PF00724"/>
    </source>
</evidence>